<dbReference type="OrthoDB" id="6932368at2759"/>
<comment type="caution">
    <text evidence="2">The sequence shown here is derived from an EMBL/GenBank/DDBJ whole genome shotgun (WGS) entry which is preliminary data.</text>
</comment>
<dbReference type="EMBL" id="CAHIKZ030004156">
    <property type="protein sequence ID" value="CAE1308181.1"/>
    <property type="molecule type" value="Genomic_DNA"/>
</dbReference>
<dbReference type="AlphaFoldDB" id="A0A812DP49"/>
<name>A0A812DP49_ACAPH</name>
<proteinExistence type="predicted"/>
<dbReference type="Gene3D" id="2.40.70.10">
    <property type="entry name" value="Acid Proteases"/>
    <property type="match status" value="1"/>
</dbReference>
<evidence type="ECO:0000313" key="2">
    <source>
        <dbReference type="EMBL" id="CAE1308181.1"/>
    </source>
</evidence>
<evidence type="ECO:0000256" key="1">
    <source>
        <dbReference type="SAM" id="Phobius"/>
    </source>
</evidence>
<feature type="transmembrane region" description="Helical" evidence="1">
    <location>
        <begin position="66"/>
        <end position="87"/>
    </location>
</feature>
<keyword evidence="3" id="KW-1185">Reference proteome</keyword>
<dbReference type="InterPro" id="IPR021109">
    <property type="entry name" value="Peptidase_aspartic_dom_sf"/>
</dbReference>
<reference evidence="2" key="1">
    <citation type="submission" date="2021-01" db="EMBL/GenBank/DDBJ databases">
        <authorList>
            <person name="Li R."/>
            <person name="Bekaert M."/>
        </authorList>
    </citation>
    <scope>NUCLEOTIDE SEQUENCE</scope>
    <source>
        <strain evidence="2">Farmed</strain>
    </source>
</reference>
<protein>
    <recommendedName>
        <fullName evidence="4">Peptidase A2 domain-containing protein</fullName>
    </recommendedName>
</protein>
<accession>A0A812DP49</accession>
<evidence type="ECO:0000313" key="3">
    <source>
        <dbReference type="Proteomes" id="UP000597762"/>
    </source>
</evidence>
<sequence length="274" mass="31807">MLQLRQGASLLRRLRLRLLIPLATPTPTNPPPQKKKFPSGEKICAIDRQAFERDLSAQRKSILRPFFNAYILHRVYFIFFHCLYSAFIRTCYFYYFILFCFSINHSFVSFFSFYIPSATTHGISLLPLSFYGFSCHYKKLLFFLSILLYLDNFFPADYKNRLFYIQDRNSNLRFLVETGAQISVIPLSSRDKSMTKPKEALLKLQAANVTPISTYGERIMSLNIGLKREFTWTLTIADVETPILGADFLAHFNLSVELSSRTLTDMFTTPRNTV</sequence>
<feature type="transmembrane region" description="Helical" evidence="1">
    <location>
        <begin position="93"/>
        <end position="116"/>
    </location>
</feature>
<keyword evidence="1" id="KW-0472">Membrane</keyword>
<evidence type="ECO:0008006" key="4">
    <source>
        <dbReference type="Google" id="ProtNLM"/>
    </source>
</evidence>
<keyword evidence="1" id="KW-1133">Transmembrane helix</keyword>
<dbReference type="Proteomes" id="UP000597762">
    <property type="component" value="Unassembled WGS sequence"/>
</dbReference>
<organism evidence="2 3">
    <name type="scientific">Acanthosepion pharaonis</name>
    <name type="common">Pharaoh cuttlefish</name>
    <name type="synonym">Sepia pharaonis</name>
    <dbReference type="NCBI Taxonomy" id="158019"/>
    <lineage>
        <taxon>Eukaryota</taxon>
        <taxon>Metazoa</taxon>
        <taxon>Spiralia</taxon>
        <taxon>Lophotrochozoa</taxon>
        <taxon>Mollusca</taxon>
        <taxon>Cephalopoda</taxon>
        <taxon>Coleoidea</taxon>
        <taxon>Decapodiformes</taxon>
        <taxon>Sepiida</taxon>
        <taxon>Sepiina</taxon>
        <taxon>Sepiidae</taxon>
        <taxon>Acanthosepion</taxon>
    </lineage>
</organism>
<dbReference type="SUPFAM" id="SSF50630">
    <property type="entry name" value="Acid proteases"/>
    <property type="match status" value="1"/>
</dbReference>
<keyword evidence="1" id="KW-0812">Transmembrane</keyword>
<gene>
    <name evidence="2" type="ORF">SPHA_60066</name>
</gene>
<feature type="transmembrane region" description="Helical" evidence="1">
    <location>
        <begin position="128"/>
        <end position="150"/>
    </location>
</feature>